<name>S2JUD2_MUCC1</name>
<evidence type="ECO:0000313" key="2">
    <source>
        <dbReference type="EMBL" id="EPB86388.1"/>
    </source>
</evidence>
<dbReference type="SMART" id="SM00671">
    <property type="entry name" value="SEL1"/>
    <property type="match status" value="25"/>
</dbReference>
<accession>S2JUD2</accession>
<dbReference type="PANTHER" id="PTHR11102">
    <property type="entry name" value="SEL-1-LIKE PROTEIN"/>
    <property type="match status" value="1"/>
</dbReference>
<proteinExistence type="inferred from homology"/>
<dbReference type="EMBL" id="KE123990">
    <property type="protein sequence ID" value="EPB86388.1"/>
    <property type="molecule type" value="Genomic_DNA"/>
</dbReference>
<dbReference type="Proteomes" id="UP000014254">
    <property type="component" value="Unassembled WGS sequence"/>
</dbReference>
<organism evidence="2 3">
    <name type="scientific">Mucor circinelloides f. circinelloides (strain 1006PhL)</name>
    <name type="common">Mucormycosis agent</name>
    <name type="synonym">Calyptromyces circinelloides</name>
    <dbReference type="NCBI Taxonomy" id="1220926"/>
    <lineage>
        <taxon>Eukaryota</taxon>
        <taxon>Fungi</taxon>
        <taxon>Fungi incertae sedis</taxon>
        <taxon>Mucoromycota</taxon>
        <taxon>Mucoromycotina</taxon>
        <taxon>Mucoromycetes</taxon>
        <taxon>Mucorales</taxon>
        <taxon>Mucorineae</taxon>
        <taxon>Mucoraceae</taxon>
        <taxon>Mucor</taxon>
    </lineage>
</organism>
<dbReference type="Pfam" id="PF08238">
    <property type="entry name" value="Sel1"/>
    <property type="match status" value="25"/>
</dbReference>
<dbReference type="SUPFAM" id="SSF81901">
    <property type="entry name" value="HCP-like"/>
    <property type="match status" value="7"/>
</dbReference>
<dbReference type="InParanoid" id="S2JUD2"/>
<evidence type="ECO:0000313" key="3">
    <source>
        <dbReference type="Proteomes" id="UP000014254"/>
    </source>
</evidence>
<keyword evidence="3" id="KW-1185">Reference proteome</keyword>
<comment type="similarity">
    <text evidence="1">Belongs to the sel-1 family.</text>
</comment>
<gene>
    <name evidence="2" type="ORF">HMPREF1544_06830</name>
</gene>
<reference evidence="3" key="1">
    <citation type="submission" date="2013-05" db="EMBL/GenBank/DDBJ databases">
        <title>The Genome sequence of Mucor circinelloides f. circinelloides 1006PhL.</title>
        <authorList>
            <consortium name="The Broad Institute Genomics Platform"/>
            <person name="Cuomo C."/>
            <person name="Earl A."/>
            <person name="Findley K."/>
            <person name="Lee S.C."/>
            <person name="Walker B."/>
            <person name="Young S."/>
            <person name="Zeng Q."/>
            <person name="Gargeya S."/>
            <person name="Fitzgerald M."/>
            <person name="Haas B."/>
            <person name="Abouelleil A."/>
            <person name="Allen A.W."/>
            <person name="Alvarado L."/>
            <person name="Arachchi H.M."/>
            <person name="Berlin A.M."/>
            <person name="Chapman S.B."/>
            <person name="Gainer-Dewar J."/>
            <person name="Goldberg J."/>
            <person name="Griggs A."/>
            <person name="Gujja S."/>
            <person name="Hansen M."/>
            <person name="Howarth C."/>
            <person name="Imamovic A."/>
            <person name="Ireland A."/>
            <person name="Larimer J."/>
            <person name="McCowan C."/>
            <person name="Murphy C."/>
            <person name="Pearson M."/>
            <person name="Poon T.W."/>
            <person name="Priest M."/>
            <person name="Roberts A."/>
            <person name="Saif S."/>
            <person name="Shea T."/>
            <person name="Sisk P."/>
            <person name="Sykes S."/>
            <person name="Wortman J."/>
            <person name="Nusbaum C."/>
            <person name="Birren B."/>
        </authorList>
    </citation>
    <scope>NUCLEOTIDE SEQUENCE [LARGE SCALE GENOMIC DNA]</scope>
    <source>
        <strain evidence="3">1006PhL</strain>
    </source>
</reference>
<dbReference type="OrthoDB" id="272077at2759"/>
<dbReference type="Gene3D" id="1.25.40.10">
    <property type="entry name" value="Tetratricopeptide repeat domain"/>
    <property type="match status" value="9"/>
</dbReference>
<dbReference type="PANTHER" id="PTHR11102:SF160">
    <property type="entry name" value="ERAD-ASSOCIATED E3 UBIQUITIN-PROTEIN LIGASE COMPONENT HRD3"/>
    <property type="match status" value="1"/>
</dbReference>
<dbReference type="STRING" id="1220926.S2JUD2"/>
<sequence length="1579" mass="178107">MGSSTSKNESTSNMIVDLYASETTNQLLKTHLTNQRIADVLKHPASTISSTTSTSSVTMSNNNEHKSYASLVNRQSIPTRVWVAQCKIYGFGTQKDVAEGFRELQQLKNQKEAFYPLACYYYDQQDFVNAYQYFYRLRKDNHFAQYRIALMLFHGQGIATNHQKAFHYMKLAANNSNKYAQFIMGFYYEYGILVKQSTQTSKTWYERSANQGFAEAQTAIANLYINDIDVAVDDKKLVEISSENQLIKEKALSWLSKAIEQENASALIRLGALHEEGILVEKDDKKTIDYYTRAAKAPYASTSVMSLAHYLVGINYRLGDLGLEQDFGLALEHLTLSADAGYAPAQRALGLMYAEGIGTPKDDMKATSLFEKAANQGDIRSLGLLTNQRQQPQASNLASAISLYEKAAKAGSLAAQLSLAELLQRTGQHALAFKWFETASKNAPTSNNKQQKISILDFSVGFVSQRNLARLMVARYRYNGWGSVKQDRLWAFEEFRTLSLDGYPDAHYWFAACYEEGVQESDGQSWIVKPDLDLAFELYTKSAKAGDMDGQFQIAYMLSNGIGVTKSVDSAFPWYTKSAEQGHKTAQYSLGMYYENGLGIPVDLERAKQWYTMAADELPMAMVRLANVLISLDDGKETIKEAHDWLKRAVENEDVTALRELATMYKNGLIDLESTTATTTTLDRYRIAFNYFQQAADKNDALSWHALSKFYEGYYDTEDEIVVPASFGKAVMCLRKAEDLGYAPAVLDLADLYYRNEKIDETMLIYSELATSEETQPCIIKKARIEAAKIVIFENYGNEQDQIKVRSWLLDIIKQEDMRRLGELCEVHELLGYCAENGIGTKVNKDDAILFYTDCANEDGQQEPLEQHRHWARERSLCRLVYSHMDERDYASAFMYLSMLKPSLDSMGQLPSADASMQTRRMKYFLGYLYMHGYGVERDTQESLKWLADAAEEGDGDAAYEIGLHLSSKQDDVFSQEIRRRFQQGTLAGHSGCMRELAFMLLADEMDQSFLDEEYDGGAEILDLLQTASQLGDVKALYQLGQAYENGLGDVIPEKDLDRALKCYIDAAESNHEEAILKVGEILGGAIGRHEEAIKWFQKAAEEFDNVKAKAMLISYSFQGMPIENNEQLDLESNEEDARSFEQLQRLVDSAVNSSDQKTKLVGNQEAQTKSKRDGLGLAFYIFGQCFELGRGTPVNLSLAKEWYHRSVVVSENVDAMWRLGVIYSELEDDYISALEWYRNAAEKGKHCESHFQLGIFHLHGIANVEINLAVAKKHFSKAAEQGHPMATYELGRIVWYKNADHLYGYELFKVAGQQLHVPAALRELGNLSHTGFSLHDIEVCEQNHKAAFAYYCEAAQLGDPVAALMVGNYFEEGYLKEELGQDSERALQWYESAYRLNCVGLSELAIGKLKHATADTMEDIREADDMREEAIVWFESAAENLPDGVNFSARVMIALYHLNGWGRKRQDAKTGFRMLLEIVEAGGCDAITLVAQCYEEGVGTEYDMNKALDYWKKAAELNNIRALERLGDFYAFGLTGQIDKSLANEYYNRAKTLIENHCSKRHSGYSLESFASSLSPSH</sequence>
<dbReference type="InterPro" id="IPR050767">
    <property type="entry name" value="Sel1_AlgK"/>
</dbReference>
<dbReference type="eggNOG" id="KOG1550">
    <property type="taxonomic scope" value="Eukaryota"/>
</dbReference>
<dbReference type="OMA" id="ELGRIVW"/>
<dbReference type="VEuPathDB" id="FungiDB:HMPREF1544_06830"/>
<evidence type="ECO:0000256" key="1">
    <source>
        <dbReference type="ARBA" id="ARBA00038101"/>
    </source>
</evidence>
<protein>
    <submittedName>
        <fullName evidence="2">Uncharacterized protein</fullName>
    </submittedName>
</protein>
<dbReference type="InterPro" id="IPR006597">
    <property type="entry name" value="Sel1-like"/>
</dbReference>
<dbReference type="InterPro" id="IPR011990">
    <property type="entry name" value="TPR-like_helical_dom_sf"/>
</dbReference>